<dbReference type="InterPro" id="IPR046055">
    <property type="entry name" value="DUF6013"/>
</dbReference>
<feature type="signal peptide" evidence="1">
    <location>
        <begin position="1"/>
        <end position="32"/>
    </location>
</feature>
<reference evidence="2 3" key="1">
    <citation type="submission" date="2018-01" db="EMBL/GenBank/DDBJ databases">
        <title>Whole genome analyses suggest that Burkholderia sensu lato contains two further novel genera in the rhizoxinica-symbiotica group Mycetohabitans gen. nov., and Trinickia gen. nov.: implications for the evolution of diazotrophy and nodulation in the Burkholderiaceae.</title>
        <authorList>
            <person name="Estrada-de los Santos P."/>
            <person name="Palmer M."/>
            <person name="Chavez-Ramirez B."/>
            <person name="Beukes C."/>
            <person name="Steenkamp E.T."/>
            <person name="Hirsch A.M."/>
            <person name="Manyaka P."/>
            <person name="Maluk M."/>
            <person name="Lafos M."/>
            <person name="Crook M."/>
            <person name="Gross E."/>
            <person name="Simon M.F."/>
            <person name="Bueno dos Reis Junior F."/>
            <person name="Poole P.S."/>
            <person name="Venter S.N."/>
            <person name="James E.K."/>
        </authorList>
    </citation>
    <scope>NUCLEOTIDE SEQUENCE [LARGE SCALE GENOMIC DNA]</scope>
    <source>
        <strain evidence="2 3">JPY 581</strain>
    </source>
</reference>
<dbReference type="Proteomes" id="UP000235777">
    <property type="component" value="Unassembled WGS sequence"/>
</dbReference>
<protein>
    <submittedName>
        <fullName evidence="2">Uncharacterized protein</fullName>
    </submittedName>
</protein>
<feature type="chain" id="PRO_5014750299" evidence="1">
    <location>
        <begin position="33"/>
        <end position="189"/>
    </location>
</feature>
<comment type="caution">
    <text evidence="2">The sequence shown here is derived from an EMBL/GenBank/DDBJ whole genome shotgun (WGS) entry which is preliminary data.</text>
</comment>
<sequence length="189" mass="19434">MRRPLRSTRSLLAACACAAAFAGVAIAPATHAAPPITVTSKTPTSGPIKYTVKVASKAFGNLQETRTISSGQTDDFNWKTASTAGATPVPEQCPGYMSLALDANGALARQISVRLAPIVADDGTATVQMSVQASVPKGRATTVKTGGKTLQCPQVTAMSQVVRFTMPTTGAAKTVALNDGTRVTVSAKR</sequence>
<dbReference type="EMBL" id="PNYC01000024">
    <property type="protein sequence ID" value="PMS31782.1"/>
    <property type="molecule type" value="Genomic_DNA"/>
</dbReference>
<dbReference type="AlphaFoldDB" id="A0A2N7WR17"/>
<gene>
    <name evidence="2" type="ORF">C0Z20_27515</name>
</gene>
<keyword evidence="3" id="KW-1185">Reference proteome</keyword>
<evidence type="ECO:0000313" key="3">
    <source>
        <dbReference type="Proteomes" id="UP000235777"/>
    </source>
</evidence>
<dbReference type="Pfam" id="PF19476">
    <property type="entry name" value="DUF6013"/>
    <property type="match status" value="1"/>
</dbReference>
<dbReference type="OrthoDB" id="9001316at2"/>
<organism evidence="2 3">
    <name type="scientific">Trinickia symbiotica</name>
    <dbReference type="NCBI Taxonomy" id="863227"/>
    <lineage>
        <taxon>Bacteria</taxon>
        <taxon>Pseudomonadati</taxon>
        <taxon>Pseudomonadota</taxon>
        <taxon>Betaproteobacteria</taxon>
        <taxon>Burkholderiales</taxon>
        <taxon>Burkholderiaceae</taxon>
        <taxon>Trinickia</taxon>
    </lineage>
</organism>
<name>A0A2N7WR17_9BURK</name>
<keyword evidence="1" id="KW-0732">Signal</keyword>
<proteinExistence type="predicted"/>
<evidence type="ECO:0000256" key="1">
    <source>
        <dbReference type="SAM" id="SignalP"/>
    </source>
</evidence>
<evidence type="ECO:0000313" key="2">
    <source>
        <dbReference type="EMBL" id="PMS31782.1"/>
    </source>
</evidence>
<accession>A0A2N7WR17</accession>